<feature type="domain" description="Microcystin LR degradation protein MlrC C-terminal" evidence="1">
    <location>
        <begin position="296"/>
        <end position="470"/>
    </location>
</feature>
<dbReference type="OrthoDB" id="9815420at2"/>
<feature type="domain" description="Microcystin LR degradation protein MlrC N-terminal" evidence="2">
    <location>
        <begin position="2"/>
        <end position="286"/>
    </location>
</feature>
<dbReference type="RefSeq" id="WP_004800962.1">
    <property type="nucleotide sequence ID" value="NZ_CABKNA010000001.1"/>
</dbReference>
<dbReference type="Pfam" id="PF07171">
    <property type="entry name" value="MlrC_C"/>
    <property type="match status" value="1"/>
</dbReference>
<sequence>MKVLMGYFSSESNAHVSAQMTYDEYIYKTGDDLLDSMRVRDIFEDAGITPIPSFMAVGHPGGLVASDAFAFISSRILKGVKEHLHEIDGIFLFLHGASNVIGLEGGSGEHYIVREIRKLTGPYLPIAVVMDPHGNLSSEFVNNCQIVRCYRESPHTDIKETYRFVAQRFVELLKNRRNIHPVYRKLPLLLGGERCCSWDEPMLSINKLLNEIEADERIMSCSYHIGYLRHDNDTCGAGVIVVPNSENDVAYANEMADKIAKFAIEHRHDFHYTGVWGEAEEALQKVMEHQERPVFLTDSGDNCGAGATGYSNFVLRQIMDYKKPHNKKILVSGITDPKAFDVLKNESIGNHVSFELGMGEDALSAPIHIEGKIRYIGHVLPEFKDRGSYGKAITVSLDTYPIDVVVLGLSYSYTEIEQFTSSNIDWTQYDLIIAKQGYISPDFAKVGKYTIMSLTDGPTNQRTERLEFKRIMRPMYPYDDWKD</sequence>
<comment type="caution">
    <text evidence="3">The sequence shown here is derived from an EMBL/GenBank/DDBJ whole genome shotgun (WGS) entry which is preliminary data.</text>
</comment>
<dbReference type="InterPro" id="IPR015995">
    <property type="entry name" value="MlrC_N"/>
</dbReference>
<organism evidence="3 4">
    <name type="scientific">Amedibacillus dolichus</name>
    <dbReference type="NCBI Taxonomy" id="31971"/>
    <lineage>
        <taxon>Bacteria</taxon>
        <taxon>Bacillati</taxon>
        <taxon>Bacillota</taxon>
        <taxon>Erysipelotrichia</taxon>
        <taxon>Erysipelotrichales</taxon>
        <taxon>Erysipelotrichaceae</taxon>
        <taxon>Amedibacillus</taxon>
    </lineage>
</organism>
<proteinExistence type="predicted"/>
<keyword evidence="4" id="KW-1185">Reference proteome</keyword>
<reference evidence="3 4" key="1">
    <citation type="submission" date="2018-08" db="EMBL/GenBank/DDBJ databases">
        <title>A genome reference for cultivated species of the human gut microbiota.</title>
        <authorList>
            <person name="Zou Y."/>
            <person name="Xue W."/>
            <person name="Luo G."/>
        </authorList>
    </citation>
    <scope>NUCLEOTIDE SEQUENCE [LARGE SCALE GENOMIC DNA]</scope>
    <source>
        <strain evidence="3 4">AF35-6BH</strain>
    </source>
</reference>
<protein>
    <submittedName>
        <fullName evidence="3">M81 family peptidase</fullName>
    </submittedName>
</protein>
<dbReference type="InterPro" id="IPR010799">
    <property type="entry name" value="MlrC_C"/>
</dbReference>
<dbReference type="GeneID" id="92794360"/>
<evidence type="ECO:0000259" key="2">
    <source>
        <dbReference type="Pfam" id="PF07364"/>
    </source>
</evidence>
<dbReference type="Pfam" id="PF07364">
    <property type="entry name" value="DUF1485"/>
    <property type="match status" value="1"/>
</dbReference>
<dbReference type="EMBL" id="QRPK01000017">
    <property type="protein sequence ID" value="RHM12262.1"/>
    <property type="molecule type" value="Genomic_DNA"/>
</dbReference>
<accession>A0A415PHM5</accession>
<evidence type="ECO:0000313" key="3">
    <source>
        <dbReference type="EMBL" id="RHM12262.1"/>
    </source>
</evidence>
<evidence type="ECO:0000313" key="4">
    <source>
        <dbReference type="Proteomes" id="UP000284868"/>
    </source>
</evidence>
<name>A0A415PHM5_9FIRM</name>
<dbReference type="Proteomes" id="UP000284868">
    <property type="component" value="Unassembled WGS sequence"/>
</dbReference>
<dbReference type="AlphaFoldDB" id="A0A415PHM5"/>
<evidence type="ECO:0000259" key="1">
    <source>
        <dbReference type="Pfam" id="PF07171"/>
    </source>
</evidence>
<gene>
    <name evidence="3" type="ORF">DWZ83_04805</name>
</gene>